<dbReference type="EMBL" id="JH126400">
    <property type="protein sequence ID" value="EGX93715.1"/>
    <property type="molecule type" value="Genomic_DNA"/>
</dbReference>
<dbReference type="Proteomes" id="UP000001610">
    <property type="component" value="Unassembled WGS sequence"/>
</dbReference>
<dbReference type="GeneID" id="18164013"/>
<accession>G3JBZ7</accession>
<evidence type="ECO:0000256" key="1">
    <source>
        <dbReference type="SAM" id="MobiDB-lite"/>
    </source>
</evidence>
<feature type="region of interest" description="Disordered" evidence="1">
    <location>
        <begin position="1"/>
        <end position="25"/>
    </location>
</feature>
<feature type="compositionally biased region" description="Basic and acidic residues" evidence="1">
    <location>
        <begin position="8"/>
        <end position="20"/>
    </location>
</feature>
<keyword evidence="3" id="KW-1185">Reference proteome</keyword>
<gene>
    <name evidence="2" type="ORF">CCM_01984</name>
</gene>
<organism evidence="2 3">
    <name type="scientific">Cordyceps militaris (strain CM01)</name>
    <name type="common">Caterpillar fungus</name>
    <dbReference type="NCBI Taxonomy" id="983644"/>
    <lineage>
        <taxon>Eukaryota</taxon>
        <taxon>Fungi</taxon>
        <taxon>Dikarya</taxon>
        <taxon>Ascomycota</taxon>
        <taxon>Pezizomycotina</taxon>
        <taxon>Sordariomycetes</taxon>
        <taxon>Hypocreomycetidae</taxon>
        <taxon>Hypocreales</taxon>
        <taxon>Cordycipitaceae</taxon>
        <taxon>Cordyceps</taxon>
    </lineage>
</organism>
<dbReference type="KEGG" id="cmt:CCM_01984"/>
<reference evidence="2 3" key="1">
    <citation type="journal article" date="2011" name="Genome Biol.">
        <title>Genome sequence of the insect pathogenic fungus Cordyceps militaris, a valued traditional Chinese medicine.</title>
        <authorList>
            <person name="Zheng P."/>
            <person name="Xia Y."/>
            <person name="Xiao G."/>
            <person name="Xiong C."/>
            <person name="Hu X."/>
            <person name="Zhang S."/>
            <person name="Zheng H."/>
            <person name="Huang Y."/>
            <person name="Zhou Y."/>
            <person name="Wang S."/>
            <person name="Zhao G.P."/>
            <person name="Liu X."/>
            <person name="St Leger R.J."/>
            <person name="Wang C."/>
        </authorList>
    </citation>
    <scope>NUCLEOTIDE SEQUENCE [LARGE SCALE GENOMIC DNA]</scope>
    <source>
        <strain evidence="2 3">CM01</strain>
    </source>
</reference>
<evidence type="ECO:0000313" key="2">
    <source>
        <dbReference type="EMBL" id="EGX93715.1"/>
    </source>
</evidence>
<sequence>MRTAVLDDGAHEEGKKRNAEDGATAVHTKDTEVKDHLANSILKDRINLGLYECSLFAEMAGFQGLFNRVFGTHECFDAVIGNLVHTLDEAGKSSSPESFHSMKKDIQANPHLQPILERYLTKDNPKVCLAFGADIGHVFVFSVAPAVVDRLVLHMWAPGSQIIFYENSHQKEFKSVQASNGLLEIAEAAMRRGGCNKITARMDKGGL</sequence>
<protein>
    <submittedName>
        <fullName evidence="2">Uncharacterized protein</fullName>
    </submittedName>
</protein>
<name>G3JBZ7_CORMM</name>
<dbReference type="eggNOG" id="ENOG502T38J">
    <property type="taxonomic scope" value="Eukaryota"/>
</dbReference>
<dbReference type="InParanoid" id="G3JBZ7"/>
<dbReference type="AlphaFoldDB" id="G3JBZ7"/>
<evidence type="ECO:0000313" key="3">
    <source>
        <dbReference type="Proteomes" id="UP000001610"/>
    </source>
</evidence>
<dbReference type="VEuPathDB" id="FungiDB:CCM_01984"/>
<dbReference type="HOGENOM" id="CLU_1326317_0_0_1"/>
<dbReference type="RefSeq" id="XP_006667201.1">
    <property type="nucleotide sequence ID" value="XM_006667138.1"/>
</dbReference>
<proteinExistence type="predicted"/>
<dbReference type="OrthoDB" id="5068804at2759"/>